<organism evidence="1 2">
    <name type="scientific">Malassezia cuniculi</name>
    <dbReference type="NCBI Taxonomy" id="948313"/>
    <lineage>
        <taxon>Eukaryota</taxon>
        <taxon>Fungi</taxon>
        <taxon>Dikarya</taxon>
        <taxon>Basidiomycota</taxon>
        <taxon>Ustilaginomycotina</taxon>
        <taxon>Malasseziomycetes</taxon>
        <taxon>Malasseziales</taxon>
        <taxon>Malasseziaceae</taxon>
        <taxon>Malassezia</taxon>
    </lineage>
</organism>
<proteinExistence type="predicted"/>
<dbReference type="Proteomes" id="UP001219933">
    <property type="component" value="Chromosome 3"/>
</dbReference>
<dbReference type="EMBL" id="CP119879">
    <property type="protein sequence ID" value="WFD35327.1"/>
    <property type="molecule type" value="Genomic_DNA"/>
</dbReference>
<dbReference type="AlphaFoldDB" id="A0AAF0EVB3"/>
<evidence type="ECO:0000313" key="2">
    <source>
        <dbReference type="Proteomes" id="UP001219933"/>
    </source>
</evidence>
<gene>
    <name evidence="1" type="ORF">MCUN1_002178</name>
</gene>
<sequence>MPSSKAADYAARASAAQWADDLQKLVFERDADPLADVTWPGTEEKAHFVALVYAGSFDPAVQLSSDEALQVAQLAAEHGVRGAVLGVFAAAAPSAYGEDLLLLLDAVRQTSASEGRRIADALVGNADWGDIAGFVSGDALVRRAQHSVPGPECVEHFAQLIKSRAWKRLLAQAGATGATGDLSTLDRICAAVVRHVQPQNAADIYCRLLGDVMLPDDGSLPQGAAYAELETCRRGLLAYISRNWPQMRAEQGFDRLPTWCLKELSQELSVEPAALLKEPRVATAPAKGDAGSMLAVTSAGFVPLAPSTCAPLC</sequence>
<evidence type="ECO:0000313" key="1">
    <source>
        <dbReference type="EMBL" id="WFD35327.1"/>
    </source>
</evidence>
<reference evidence="1" key="1">
    <citation type="submission" date="2023-03" db="EMBL/GenBank/DDBJ databases">
        <title>Mating type loci evolution in Malassezia.</title>
        <authorList>
            <person name="Coelho M.A."/>
        </authorList>
    </citation>
    <scope>NUCLEOTIDE SEQUENCE</scope>
    <source>
        <strain evidence="1">CBS 11721</strain>
    </source>
</reference>
<accession>A0AAF0EVB3</accession>
<protein>
    <submittedName>
        <fullName evidence="1">Uncharacterized protein</fullName>
    </submittedName>
</protein>
<name>A0AAF0EVB3_9BASI</name>
<keyword evidence="2" id="KW-1185">Reference proteome</keyword>